<dbReference type="Gramene" id="Tc01v2_t019620.1">
    <property type="protein sequence ID" value="Tc01v2_p019620.1"/>
    <property type="gene ID" value="Tc01v2_g019620"/>
</dbReference>
<dbReference type="GeneID" id="18612903"/>
<gene>
    <name evidence="3" type="primary">LOC18612903</name>
</gene>
<dbReference type="AlphaFoldDB" id="A0AB32VM42"/>
<name>A0AB32VM42_THECC</name>
<dbReference type="RefSeq" id="XP_007049948.2">
    <property type="nucleotide sequence ID" value="XM_007049886.2"/>
</dbReference>
<sequence>MASPSHFEKTHEDYNRPSGEEQAKDKDWLELGLGFSIACRKEEEEEEEEHQRNAVSASPSSQLQQVKQKPTGCGAGLELGLSLGRDLESMPGLELDHEHGVRVIGMAPPGNYDQGSWQNQDEDHCDEDYDDMAWWPCDMNSGSFLGLDDWQMPVPNTSHDYLAGTRPHSGLWFTLQSYTNRNGEALPQIPKAYIRVKDENVTIFMVKKYLVTKLGLSNEAEVDISCMGQKLLHTLTLKQVRDCVWLPRLVESVNPTTVSFENYSHQSCVNDHLMSLQYGRRCALN</sequence>
<dbReference type="PANTHER" id="PTHR47290">
    <property type="entry name" value="RING FINGER PROTEIN"/>
    <property type="match status" value="1"/>
</dbReference>
<accession>A0AB32VM42</accession>
<dbReference type="Proteomes" id="UP000694886">
    <property type="component" value="Chromosome 1"/>
</dbReference>
<evidence type="ECO:0000313" key="3">
    <source>
        <dbReference type="RefSeq" id="XP_007049948.2"/>
    </source>
</evidence>
<dbReference type="Gene3D" id="3.10.20.90">
    <property type="entry name" value="Phosphatidylinositol 3-kinase Catalytic Subunit, Chain A, domain 1"/>
    <property type="match status" value="1"/>
</dbReference>
<reference evidence="3" key="2">
    <citation type="submission" date="2025-08" db="UniProtKB">
        <authorList>
            <consortium name="RefSeq"/>
        </authorList>
    </citation>
    <scope>IDENTIFICATION</scope>
</reference>
<reference evidence="2" key="1">
    <citation type="journal article" date="1997" name="Nucleic Acids Res.">
        <title>tRNAscan-SE: a program for improved detection of transfer RNA genes in genomic sequence.</title>
        <authorList>
            <person name="Lowe T.M."/>
            <person name="Eddy S.R."/>
        </authorList>
    </citation>
    <scope>NUCLEOTIDE SEQUENCE [LARGE SCALE GENOMIC DNA]</scope>
    <source>
        <strain evidence="2">r\B97-61/B2</strain>
    </source>
</reference>
<feature type="region of interest" description="Disordered" evidence="1">
    <location>
        <begin position="1"/>
        <end position="27"/>
    </location>
</feature>
<dbReference type="KEGG" id="tcc:18612903"/>
<feature type="compositionally biased region" description="Polar residues" evidence="1">
    <location>
        <begin position="53"/>
        <end position="68"/>
    </location>
</feature>
<organism evidence="2 3">
    <name type="scientific">Theobroma cacao</name>
    <name type="common">Cacao</name>
    <name type="synonym">Cocoa</name>
    <dbReference type="NCBI Taxonomy" id="3641"/>
    <lineage>
        <taxon>Eukaryota</taxon>
        <taxon>Viridiplantae</taxon>
        <taxon>Streptophyta</taxon>
        <taxon>Embryophyta</taxon>
        <taxon>Tracheophyta</taxon>
        <taxon>Spermatophyta</taxon>
        <taxon>Magnoliopsida</taxon>
        <taxon>eudicotyledons</taxon>
        <taxon>Gunneridae</taxon>
        <taxon>Pentapetalae</taxon>
        <taxon>rosids</taxon>
        <taxon>malvids</taxon>
        <taxon>Malvales</taxon>
        <taxon>Malvaceae</taxon>
        <taxon>Byttnerioideae</taxon>
        <taxon>Theobroma</taxon>
    </lineage>
</organism>
<dbReference type="InterPro" id="IPR044171">
    <property type="entry name" value="LAX2-like"/>
</dbReference>
<evidence type="ECO:0000313" key="2">
    <source>
        <dbReference type="Proteomes" id="UP000694886"/>
    </source>
</evidence>
<protein>
    <submittedName>
        <fullName evidence="3">Uncharacterized protein LOC18612903 isoform X2</fullName>
    </submittedName>
</protein>
<proteinExistence type="predicted"/>
<dbReference type="PANTHER" id="PTHR47290:SF6">
    <property type="entry name" value="UBIQUITIN-LIKE DOMAIN-CONTAINING PROTEIN"/>
    <property type="match status" value="1"/>
</dbReference>
<feature type="region of interest" description="Disordered" evidence="1">
    <location>
        <begin position="40"/>
        <end position="71"/>
    </location>
</feature>
<evidence type="ECO:0000256" key="1">
    <source>
        <dbReference type="SAM" id="MobiDB-lite"/>
    </source>
</evidence>